<dbReference type="EMBL" id="CP024870">
    <property type="protein sequence ID" value="ATX70662.1"/>
    <property type="molecule type" value="Genomic_DNA"/>
</dbReference>
<dbReference type="AlphaFoldDB" id="A0A2K8KHE1"/>
<evidence type="ECO:0000313" key="12">
    <source>
        <dbReference type="Proteomes" id="UP000231179"/>
    </source>
</evidence>
<comment type="cofactor">
    <cofactor evidence="3">
        <name>Fe(2+)</name>
        <dbReference type="ChEBI" id="CHEBI:29033"/>
    </cofactor>
</comment>
<sequence length="224" mass="25342">MKKYLVAPSILTADFLNLKKELDLLQAAGIKYIHYDVMDYHFVPNLSFGPKVLSDITNNYDFKIDIHLMVTLDKYTLSDYLTPFLQKNVSQITFHYEALVAEQIQEFIKLCKTNDLKCSLAISPDTKVSELTPYLADLDNVLVMTVYPGYGGQTYLPEAGKKIAELQKLKATNNYHYLVEVDGGINDATYKIVQEHGVDMIVAGSYLVGQDLMTLKERVAKLEN</sequence>
<comment type="cofactor">
    <cofactor evidence="2">
        <name>Zn(2+)</name>
        <dbReference type="ChEBI" id="CHEBI:29105"/>
    </cofactor>
</comment>
<dbReference type="PROSITE" id="PS01085">
    <property type="entry name" value="RIBUL_P_3_EPIMER_1"/>
    <property type="match status" value="1"/>
</dbReference>
<gene>
    <name evidence="11" type="primary">rpe</name>
    <name evidence="11" type="ORF">SCLAR_v1c03320</name>
</gene>
<keyword evidence="12" id="KW-1185">Reference proteome</keyword>
<comment type="subunit">
    <text evidence="4">Homodimer.</text>
</comment>
<dbReference type="NCBIfam" id="NF004076">
    <property type="entry name" value="PRK05581.1-4"/>
    <property type="match status" value="1"/>
</dbReference>
<dbReference type="Gene3D" id="3.20.20.70">
    <property type="entry name" value="Aldolase class I"/>
    <property type="match status" value="1"/>
</dbReference>
<evidence type="ECO:0000256" key="6">
    <source>
        <dbReference type="ARBA" id="ARBA00022833"/>
    </source>
</evidence>
<dbReference type="GO" id="GO:0006163">
    <property type="term" value="P:purine nucleotide metabolic process"/>
    <property type="evidence" value="ECO:0007669"/>
    <property type="project" value="UniProtKB-ARBA"/>
</dbReference>
<evidence type="ECO:0000256" key="3">
    <source>
        <dbReference type="ARBA" id="ARBA00001954"/>
    </source>
</evidence>
<dbReference type="GO" id="GO:1901135">
    <property type="term" value="P:carbohydrate derivative metabolic process"/>
    <property type="evidence" value="ECO:0007669"/>
    <property type="project" value="UniProtKB-ARBA"/>
</dbReference>
<evidence type="ECO:0000256" key="9">
    <source>
        <dbReference type="ARBA" id="ARBA00023235"/>
    </source>
</evidence>
<evidence type="ECO:0000313" key="11">
    <source>
        <dbReference type="EMBL" id="ATX70662.1"/>
    </source>
</evidence>
<dbReference type="SUPFAM" id="SSF51366">
    <property type="entry name" value="Ribulose-phoshate binding barrel"/>
    <property type="match status" value="1"/>
</dbReference>
<dbReference type="PANTHER" id="PTHR11749">
    <property type="entry name" value="RIBULOSE-5-PHOSPHATE-3-EPIMERASE"/>
    <property type="match status" value="1"/>
</dbReference>
<proteinExistence type="predicted"/>
<keyword evidence="6" id="KW-0862">Zinc</keyword>
<protein>
    <submittedName>
        <fullName evidence="11">Ribulose-phosphate 3-epimerase</fullName>
    </submittedName>
</protein>
<evidence type="ECO:0000256" key="10">
    <source>
        <dbReference type="ARBA" id="ARBA00023277"/>
    </source>
</evidence>
<keyword evidence="8" id="KW-0464">Manganese</keyword>
<keyword evidence="10" id="KW-0119">Carbohydrate metabolism</keyword>
<dbReference type="GO" id="GO:0046496">
    <property type="term" value="P:nicotinamide nucleotide metabolic process"/>
    <property type="evidence" value="ECO:0007669"/>
    <property type="project" value="UniProtKB-ARBA"/>
</dbReference>
<keyword evidence="7" id="KW-0408">Iron</keyword>
<keyword evidence="5" id="KW-0479">Metal-binding</keyword>
<dbReference type="FunFam" id="3.20.20.70:FF:000191">
    <property type="entry name" value="ribulose-phosphate 3-epimerase isoform X2"/>
    <property type="match status" value="1"/>
</dbReference>
<accession>A0A2K8KHE1</accession>
<keyword evidence="9" id="KW-0413">Isomerase</keyword>
<dbReference type="RefSeq" id="WP_100254223.1">
    <property type="nucleotide sequence ID" value="NZ_CP024870.1"/>
</dbReference>
<dbReference type="Pfam" id="PF00834">
    <property type="entry name" value="Ribul_P_3_epim"/>
    <property type="match status" value="1"/>
</dbReference>
<dbReference type="GO" id="GO:0005975">
    <property type="term" value="P:carbohydrate metabolic process"/>
    <property type="evidence" value="ECO:0007669"/>
    <property type="project" value="InterPro"/>
</dbReference>
<evidence type="ECO:0000256" key="8">
    <source>
        <dbReference type="ARBA" id="ARBA00023211"/>
    </source>
</evidence>
<evidence type="ECO:0000256" key="4">
    <source>
        <dbReference type="ARBA" id="ARBA00011738"/>
    </source>
</evidence>
<dbReference type="Proteomes" id="UP000231179">
    <property type="component" value="Chromosome"/>
</dbReference>
<evidence type="ECO:0000256" key="2">
    <source>
        <dbReference type="ARBA" id="ARBA00001947"/>
    </source>
</evidence>
<dbReference type="InterPro" id="IPR013785">
    <property type="entry name" value="Aldolase_TIM"/>
</dbReference>
<evidence type="ECO:0000256" key="1">
    <source>
        <dbReference type="ARBA" id="ARBA00001936"/>
    </source>
</evidence>
<dbReference type="GO" id="GO:0016857">
    <property type="term" value="F:racemase and epimerase activity, acting on carbohydrates and derivatives"/>
    <property type="evidence" value="ECO:0007669"/>
    <property type="project" value="InterPro"/>
</dbReference>
<comment type="cofactor">
    <cofactor evidence="1">
        <name>Mn(2+)</name>
        <dbReference type="ChEBI" id="CHEBI:29035"/>
    </cofactor>
</comment>
<dbReference type="CDD" id="cd00429">
    <property type="entry name" value="RPE"/>
    <property type="match status" value="1"/>
</dbReference>
<evidence type="ECO:0000256" key="5">
    <source>
        <dbReference type="ARBA" id="ARBA00022723"/>
    </source>
</evidence>
<reference evidence="11 12" key="1">
    <citation type="submission" date="2017-11" db="EMBL/GenBank/DDBJ databases">
        <title>Complete genome sequence of Spiroplasma clarkii CN-5 (DSM 19994).</title>
        <authorList>
            <person name="Tsai Y.-M."/>
            <person name="Chang A."/>
            <person name="Lo W.-S."/>
            <person name="Kuo C.-H."/>
        </authorList>
    </citation>
    <scope>NUCLEOTIDE SEQUENCE [LARGE SCALE GENOMIC DNA]</scope>
    <source>
        <strain evidence="11 12">CN-5</strain>
    </source>
</reference>
<name>A0A2K8KHE1_9MOLU</name>
<dbReference type="InterPro" id="IPR000056">
    <property type="entry name" value="Ribul_P_3_epim-like"/>
</dbReference>
<organism evidence="11 12">
    <name type="scientific">Spiroplasma clarkii</name>
    <dbReference type="NCBI Taxonomy" id="2139"/>
    <lineage>
        <taxon>Bacteria</taxon>
        <taxon>Bacillati</taxon>
        <taxon>Mycoplasmatota</taxon>
        <taxon>Mollicutes</taxon>
        <taxon>Entomoplasmatales</taxon>
        <taxon>Spiroplasmataceae</taxon>
        <taxon>Spiroplasma</taxon>
    </lineage>
</organism>
<evidence type="ECO:0000256" key="7">
    <source>
        <dbReference type="ARBA" id="ARBA00023004"/>
    </source>
</evidence>
<dbReference type="GO" id="GO:0046872">
    <property type="term" value="F:metal ion binding"/>
    <property type="evidence" value="ECO:0007669"/>
    <property type="project" value="UniProtKB-KW"/>
</dbReference>
<dbReference type="InterPro" id="IPR011060">
    <property type="entry name" value="RibuloseP-bd_barrel"/>
</dbReference>
<dbReference type="GO" id="GO:0006091">
    <property type="term" value="P:generation of precursor metabolites and energy"/>
    <property type="evidence" value="ECO:0007669"/>
    <property type="project" value="UniProtKB-ARBA"/>
</dbReference>